<gene>
    <name evidence="3" type="ORF">AKJ35_00795</name>
</gene>
<protein>
    <recommendedName>
        <fullName evidence="2">DUF112 domain-containing protein</fullName>
    </recommendedName>
</protein>
<keyword evidence="1" id="KW-0472">Membrane</keyword>
<evidence type="ECO:0000259" key="2">
    <source>
        <dbReference type="Pfam" id="PF01970"/>
    </source>
</evidence>
<name>A0A133VSR3_9EURY</name>
<dbReference type="Pfam" id="PF01970">
    <property type="entry name" value="TctA"/>
    <property type="match status" value="1"/>
</dbReference>
<accession>A0A133VSR3</accession>
<feature type="transmembrane region" description="Helical" evidence="1">
    <location>
        <begin position="46"/>
        <end position="66"/>
    </location>
</feature>
<proteinExistence type="predicted"/>
<evidence type="ECO:0000256" key="1">
    <source>
        <dbReference type="SAM" id="Phobius"/>
    </source>
</evidence>
<keyword evidence="1" id="KW-1133">Transmembrane helix</keyword>
<evidence type="ECO:0000313" key="3">
    <source>
        <dbReference type="EMBL" id="KXB09467.1"/>
    </source>
</evidence>
<organism evidence="3 4">
    <name type="scientific">candidate division MSBL1 archaeon SCGC-AAA833F18</name>
    <dbReference type="NCBI Taxonomy" id="1698257"/>
    <lineage>
        <taxon>Archaea</taxon>
        <taxon>Methanobacteriati</taxon>
        <taxon>Methanobacteriota</taxon>
        <taxon>candidate division MSBL1</taxon>
    </lineage>
</organism>
<dbReference type="InterPro" id="IPR002823">
    <property type="entry name" value="DUF112_TM"/>
</dbReference>
<keyword evidence="4" id="KW-1185">Reference proteome</keyword>
<dbReference type="PANTHER" id="PTHR42204">
    <property type="entry name" value="INTEGRAL MEMBRANE PROTEIN"/>
    <property type="match status" value="1"/>
</dbReference>
<dbReference type="AlphaFoldDB" id="A0A133VSR3"/>
<sequence>MHWLLIGIVALMIFIERKLSKILWATGIFLLSGILGVIVLDTNVGAGDGALMPLLGGLFGMSVLLVSMNTKSDFPKQEISEEPLEIRANSRPICTGATAGFITGIIPGVGPAQGTVLTQLATRSGGTRDFLVGVSGVNTAKALLSFAALYIIGRPRSGAAVAVDQILDVGASELIFLIGIALFA</sequence>
<reference evidence="3 4" key="1">
    <citation type="journal article" date="2016" name="Sci. Rep.">
        <title>Metabolic traits of an uncultured archaeal lineage -MSBL1- from brine pools of the Red Sea.</title>
        <authorList>
            <person name="Mwirichia R."/>
            <person name="Alam I."/>
            <person name="Rashid M."/>
            <person name="Vinu M."/>
            <person name="Ba-Alawi W."/>
            <person name="Anthony Kamau A."/>
            <person name="Kamanda Ngugi D."/>
            <person name="Goker M."/>
            <person name="Klenk H.P."/>
            <person name="Bajic V."/>
            <person name="Stingl U."/>
        </authorList>
    </citation>
    <scope>NUCLEOTIDE SEQUENCE [LARGE SCALE GENOMIC DNA]</scope>
    <source>
        <strain evidence="3">SCGC-AAA833F18</strain>
    </source>
</reference>
<dbReference type="PANTHER" id="PTHR42204:SF1">
    <property type="entry name" value="INTEGRAL MEMBRANE PROTEIN"/>
    <property type="match status" value="1"/>
</dbReference>
<evidence type="ECO:0000313" key="4">
    <source>
        <dbReference type="Proteomes" id="UP000070399"/>
    </source>
</evidence>
<comment type="caution">
    <text evidence="3">The sequence shown here is derived from an EMBL/GenBank/DDBJ whole genome shotgun (WGS) entry which is preliminary data.</text>
</comment>
<keyword evidence="1" id="KW-0812">Transmembrane</keyword>
<dbReference type="EMBL" id="LHYO01000004">
    <property type="protein sequence ID" value="KXB09467.1"/>
    <property type="molecule type" value="Genomic_DNA"/>
</dbReference>
<feature type="transmembrane region" description="Helical" evidence="1">
    <location>
        <begin position="130"/>
        <end position="153"/>
    </location>
</feature>
<feature type="domain" description="DUF112" evidence="2">
    <location>
        <begin position="2"/>
        <end position="167"/>
    </location>
</feature>
<feature type="transmembrane region" description="Helical" evidence="1">
    <location>
        <begin position="22"/>
        <end position="40"/>
    </location>
</feature>
<dbReference type="Proteomes" id="UP000070399">
    <property type="component" value="Unassembled WGS sequence"/>
</dbReference>